<keyword evidence="8" id="KW-0732">Signal</keyword>
<evidence type="ECO:0000256" key="7">
    <source>
        <dbReference type="ARBA" id="ARBA00023049"/>
    </source>
</evidence>
<evidence type="ECO:0000313" key="11">
    <source>
        <dbReference type="Proteomes" id="UP001595526"/>
    </source>
</evidence>
<comment type="similarity">
    <text evidence="2">Belongs to the peptidase M14 family.</text>
</comment>
<keyword evidence="6" id="KW-0862">Zinc</keyword>
<protein>
    <submittedName>
        <fullName evidence="10">M14 metallopeptidase family protein</fullName>
        <ecNumber evidence="10">3.4.17.-</ecNumber>
    </submittedName>
</protein>
<keyword evidence="3" id="KW-0645">Protease</keyword>
<keyword evidence="5 10" id="KW-0378">Hydrolase</keyword>
<dbReference type="PANTHER" id="PTHR11705">
    <property type="entry name" value="PROTEASE FAMILY M14 CARBOXYPEPTIDASE A,B"/>
    <property type="match status" value="1"/>
</dbReference>
<feature type="signal peptide" evidence="8">
    <location>
        <begin position="1"/>
        <end position="23"/>
    </location>
</feature>
<evidence type="ECO:0000256" key="8">
    <source>
        <dbReference type="SAM" id="SignalP"/>
    </source>
</evidence>
<sequence length="911" mass="101394">MRSHQTSMIMVLALVLFTAQATAQGIPSPKEHFGFNIGDDYTLANYTETELYFKKVAAASDRVKMEFAGKTSEGRNQYLIMVSSPDNLVNIDSFKTISQKLARAEIAETEARKLAAIGKPVVWIDGGLHSTETVATQQLIETFYQLVSRDDGETRHILDDVIILLFHCNPDGHELVSNWYMQHDDTAKRAKNIPVMYHKYAGHDNNRDFYMNNLVESATISHLQYIEWMPQIIYNHHQSGPPGSIVAGPPYRDPFNYVFDPLLISGIDGVAAAMINRLHTEGKPGYTRLSGSVFSTWWNGGLRTTPYYHNSIGILTEVVGDPTPMSIPLIPDRLVPNNATPNPITPRLWRFREAIDYSVSLNYAILDYARRFGDKLLYNAYRMGRNSIERGSRDYWTLKPSYIDRIKALYAAEGTRNESGSSQARLPVKYYNEVFSNPALRDPRGFVIPANQPDFPRAVHFINALIKSGIQIHQATADFSLNGKRYPAGSYIVKTAQAFRPHVIDMFEPQDHPNDFQYPGGPPVRPYDAAGWTLAFQFGISFDRILDEFDGPFKALPYGERQTPPSQTVTESSAGYLLDTRVNNAFIAANDLLAAGIYLSRVTVPTAGLPAGSFYVPAKGHCILRNAADTLGIVPLALAEPPKAMQKIIPSRIALFDHYGGSMPSGWARWLMEQYHFTNFTVVYPKDIDAGRLKNKYDIILFIGSGIPPVEGSGRQRSNSPSPEEIPTQYHHMLGNITREASIPQLKAFLDAGGNILTIGSSTALAYHLELPVQNALVEPDSNGRERSLRGENFYAPGSVHQVYADTASPAGWGMPATVNVLSSNSPVFKFTGSAAASGLVKLAWYGEENPLRSGWIWGPEYLKNGIVAFTAPVGKGTFYAFGPEITFRAQPHGTFKWLFNQLYVQDNRHR</sequence>
<dbReference type="GO" id="GO:0004180">
    <property type="term" value="F:carboxypeptidase activity"/>
    <property type="evidence" value="ECO:0007669"/>
    <property type="project" value="UniProtKB-KW"/>
</dbReference>
<evidence type="ECO:0000256" key="3">
    <source>
        <dbReference type="ARBA" id="ARBA00022670"/>
    </source>
</evidence>
<organism evidence="10 11">
    <name type="scientific">Parapedobacter deserti</name>
    <dbReference type="NCBI Taxonomy" id="1912957"/>
    <lineage>
        <taxon>Bacteria</taxon>
        <taxon>Pseudomonadati</taxon>
        <taxon>Bacteroidota</taxon>
        <taxon>Sphingobacteriia</taxon>
        <taxon>Sphingobacteriales</taxon>
        <taxon>Sphingobacteriaceae</taxon>
        <taxon>Parapedobacter</taxon>
    </lineage>
</organism>
<comment type="caution">
    <text evidence="10">The sequence shown here is derived from an EMBL/GenBank/DDBJ whole genome shotgun (WGS) entry which is preliminary data.</text>
</comment>
<evidence type="ECO:0000256" key="6">
    <source>
        <dbReference type="ARBA" id="ARBA00022833"/>
    </source>
</evidence>
<evidence type="ECO:0000259" key="9">
    <source>
        <dbReference type="Pfam" id="PF00246"/>
    </source>
</evidence>
<proteinExistence type="inferred from homology"/>
<dbReference type="SUPFAM" id="SSF53187">
    <property type="entry name" value="Zn-dependent exopeptidases"/>
    <property type="match status" value="1"/>
</dbReference>
<dbReference type="InterPro" id="IPR057246">
    <property type="entry name" value="CARBOXYPEPT_ZN_1"/>
</dbReference>
<comment type="cofactor">
    <cofactor evidence="1">
        <name>Zn(2+)</name>
        <dbReference type="ChEBI" id="CHEBI:29105"/>
    </cofactor>
</comment>
<dbReference type="Proteomes" id="UP001595526">
    <property type="component" value="Unassembled WGS sequence"/>
</dbReference>
<keyword evidence="4" id="KW-0479">Metal-binding</keyword>
<dbReference type="PROSITE" id="PS00132">
    <property type="entry name" value="CARBOXYPEPT_ZN_1"/>
    <property type="match status" value="1"/>
</dbReference>
<evidence type="ECO:0000256" key="5">
    <source>
        <dbReference type="ARBA" id="ARBA00022801"/>
    </source>
</evidence>
<keyword evidence="10" id="KW-0121">Carboxypeptidase</keyword>
<gene>
    <name evidence="10" type="ORF">ACFOET_09300</name>
</gene>
<dbReference type="Pfam" id="PF00246">
    <property type="entry name" value="Peptidase_M14"/>
    <property type="match status" value="1"/>
</dbReference>
<feature type="chain" id="PRO_5045140891" evidence="8">
    <location>
        <begin position="24"/>
        <end position="911"/>
    </location>
</feature>
<feature type="domain" description="Peptidase M14" evidence="9">
    <location>
        <begin position="54"/>
        <end position="210"/>
    </location>
</feature>
<accession>A0ABV7JKU7</accession>
<keyword evidence="7" id="KW-0482">Metalloprotease</keyword>
<dbReference type="InterPro" id="IPR000834">
    <property type="entry name" value="Peptidase_M14"/>
</dbReference>
<dbReference type="CDD" id="cd06240">
    <property type="entry name" value="M14-like"/>
    <property type="match status" value="1"/>
</dbReference>
<dbReference type="RefSeq" id="WP_379021852.1">
    <property type="nucleotide sequence ID" value="NZ_JBHRTA010000030.1"/>
</dbReference>
<dbReference type="EC" id="3.4.17.-" evidence="10"/>
<dbReference type="PANTHER" id="PTHR11705:SF143">
    <property type="entry name" value="SLL0236 PROTEIN"/>
    <property type="match status" value="1"/>
</dbReference>
<reference evidence="11" key="1">
    <citation type="journal article" date="2019" name="Int. J. Syst. Evol. Microbiol.">
        <title>The Global Catalogue of Microorganisms (GCM) 10K type strain sequencing project: providing services to taxonomists for standard genome sequencing and annotation.</title>
        <authorList>
            <consortium name="The Broad Institute Genomics Platform"/>
            <consortium name="The Broad Institute Genome Sequencing Center for Infectious Disease"/>
            <person name="Wu L."/>
            <person name="Ma J."/>
        </authorList>
    </citation>
    <scope>NUCLEOTIDE SEQUENCE [LARGE SCALE GENOMIC DNA]</scope>
    <source>
        <strain evidence="11">KCTC 52416</strain>
    </source>
</reference>
<dbReference type="Gene3D" id="3.40.630.10">
    <property type="entry name" value="Zn peptidases"/>
    <property type="match status" value="1"/>
</dbReference>
<keyword evidence="11" id="KW-1185">Reference proteome</keyword>
<evidence type="ECO:0000256" key="4">
    <source>
        <dbReference type="ARBA" id="ARBA00022723"/>
    </source>
</evidence>
<dbReference type="EMBL" id="JBHRTA010000030">
    <property type="protein sequence ID" value="MFC3197807.1"/>
    <property type="molecule type" value="Genomic_DNA"/>
</dbReference>
<evidence type="ECO:0000256" key="2">
    <source>
        <dbReference type="ARBA" id="ARBA00005988"/>
    </source>
</evidence>
<name>A0ABV7JKU7_9SPHI</name>
<evidence type="ECO:0000313" key="10">
    <source>
        <dbReference type="EMBL" id="MFC3197807.1"/>
    </source>
</evidence>
<evidence type="ECO:0000256" key="1">
    <source>
        <dbReference type="ARBA" id="ARBA00001947"/>
    </source>
</evidence>